<feature type="transmembrane region" description="Helical" evidence="2">
    <location>
        <begin position="348"/>
        <end position="375"/>
    </location>
</feature>
<proteinExistence type="predicted"/>
<dbReference type="AlphaFoldDB" id="A0A5S3QGG6"/>
<sequence>MGGYMRLSIKRLMKLLSLTIVITLLIGGIGPVNAEQQGETQHNQLGSFKEDDNSYYHLDAVPEDFNKEESFADKVTDKFWFLDMKDKAGQKMNEFFNYLVNIAFDMNILMTNFMISSLDFAYSFDFINLIIEKLDSIMQKITGITGIGNFSSNGIFGNLAKFVALFTVIYAIFLMVWKRSMFSSLGTILQTVLALTIALLLFTNYSTFLSGLNQVTTEASTLVLAGNLNEQGQNGAQEVENAGPTNLDEESLKLEMKNNLWTLFVDRPFMYMMYGETNLNNLADSKDKAINRVNNLLKAKPNSEERYDAIATETKDWNNNNLFYDNISKRLSFTPMYLTINGITSLPVYFLALALLLFQFWFMLIAIFAPFALLFGAMPGQFNVVKRYFIELGLPLVLKIVVAFSALIIFAISELLYQADFTATQSGNPFMGYIAAALIHFVLFMLLFFLRKRIKNIFAAGSQGVQEIRDGMGDFNNPLKKGTQGLATTYGAAIGGLTTGGAGALAGANIGSSVGKMATGEGNVADVTKSGIQAKRSSQLTSLKQRNEINSEASVIPANQSSSVRPPDKDVHSSTVSEKSETSNTGNNKEMTEQENGRSDPMPSLQPDNNNVKANNKDTQGKNVEGDTLGTLSPGTVQSNTAANNVDRLSYGQPDNLSSGHITENNIATQSKSGKNTLGKDGPETVVKSPLKTPQYGELAEDRTNNVQMSEHDNSTDLASLENHMPPVANEKRTEQNDYPELD</sequence>
<keyword evidence="2" id="KW-1133">Transmembrane helix</keyword>
<feature type="compositionally biased region" description="Polar residues" evidence="1">
    <location>
        <begin position="653"/>
        <end position="676"/>
    </location>
</feature>
<gene>
    <name evidence="3" type="ORF">FFL34_01550</name>
</gene>
<keyword evidence="2" id="KW-0472">Membrane</keyword>
<reference evidence="3 4" key="1">
    <citation type="submission" date="2019-05" db="EMBL/GenBank/DDBJ databases">
        <title>Genomic analysis of Lentibacillus sp. NKC220-2.</title>
        <authorList>
            <person name="Oh Y.J."/>
        </authorList>
    </citation>
    <scope>NUCLEOTIDE SEQUENCE [LARGE SCALE GENOMIC DNA]</scope>
    <source>
        <strain evidence="3 4">NKC220-2</strain>
    </source>
</reference>
<feature type="compositionally biased region" description="Polar residues" evidence="1">
    <location>
        <begin position="536"/>
        <end position="564"/>
    </location>
</feature>
<evidence type="ECO:0000313" key="4">
    <source>
        <dbReference type="Proteomes" id="UP000306980"/>
    </source>
</evidence>
<feature type="transmembrane region" description="Helical" evidence="2">
    <location>
        <begin position="159"/>
        <end position="177"/>
    </location>
</feature>
<feature type="compositionally biased region" description="Polar residues" evidence="1">
    <location>
        <begin position="573"/>
        <end position="589"/>
    </location>
</feature>
<protein>
    <submittedName>
        <fullName evidence="3">Uncharacterized protein</fullName>
    </submittedName>
</protein>
<feature type="transmembrane region" description="Helical" evidence="2">
    <location>
        <begin position="430"/>
        <end position="450"/>
    </location>
</feature>
<dbReference type="InterPro" id="IPR058112">
    <property type="entry name" value="CD3337_EF1877-like"/>
</dbReference>
<evidence type="ECO:0000256" key="2">
    <source>
        <dbReference type="SAM" id="Phobius"/>
    </source>
</evidence>
<organism evidence="3 4">
    <name type="scientific">Lentibacillus cibarius</name>
    <dbReference type="NCBI Taxonomy" id="2583219"/>
    <lineage>
        <taxon>Bacteria</taxon>
        <taxon>Bacillati</taxon>
        <taxon>Bacillota</taxon>
        <taxon>Bacilli</taxon>
        <taxon>Bacillales</taxon>
        <taxon>Bacillaceae</taxon>
        <taxon>Lentibacillus</taxon>
    </lineage>
</organism>
<dbReference type="OrthoDB" id="2930912at2"/>
<dbReference type="Proteomes" id="UP000306980">
    <property type="component" value="Unassembled WGS sequence"/>
</dbReference>
<evidence type="ECO:0000313" key="3">
    <source>
        <dbReference type="EMBL" id="TMN20938.1"/>
    </source>
</evidence>
<feature type="compositionally biased region" description="Basic and acidic residues" evidence="1">
    <location>
        <begin position="700"/>
        <end position="715"/>
    </location>
</feature>
<feature type="region of interest" description="Disordered" evidence="1">
    <location>
        <begin position="536"/>
        <end position="743"/>
    </location>
</feature>
<comment type="caution">
    <text evidence="3">The sequence shown here is derived from an EMBL/GenBank/DDBJ whole genome shotgun (WGS) entry which is preliminary data.</text>
</comment>
<feature type="compositionally biased region" description="Polar residues" evidence="1">
    <location>
        <begin position="630"/>
        <end position="644"/>
    </location>
</feature>
<feature type="transmembrane region" description="Helical" evidence="2">
    <location>
        <begin position="396"/>
        <end position="418"/>
    </location>
</feature>
<dbReference type="NCBIfam" id="NF046089">
    <property type="entry name" value="CD3337_EF1877"/>
    <property type="match status" value="1"/>
</dbReference>
<name>A0A5S3QGG6_9BACI</name>
<accession>A0A5S3QGG6</accession>
<evidence type="ECO:0000256" key="1">
    <source>
        <dbReference type="SAM" id="MobiDB-lite"/>
    </source>
</evidence>
<feature type="transmembrane region" description="Helical" evidence="2">
    <location>
        <begin position="184"/>
        <end position="202"/>
    </location>
</feature>
<keyword evidence="2" id="KW-0812">Transmembrane</keyword>
<dbReference type="EMBL" id="VCIA01000001">
    <property type="protein sequence ID" value="TMN20938.1"/>
    <property type="molecule type" value="Genomic_DNA"/>
</dbReference>
<dbReference type="RefSeq" id="WP_138600717.1">
    <property type="nucleotide sequence ID" value="NZ_VCIA01000001.1"/>
</dbReference>